<protein>
    <submittedName>
        <fullName evidence="2">Uncharacterized protein</fullName>
    </submittedName>
</protein>
<dbReference type="Proteomes" id="UP001497457">
    <property type="component" value="Chromosome 15b"/>
</dbReference>
<proteinExistence type="predicted"/>
<name>A0ABC8XWV2_9POAL</name>
<evidence type="ECO:0000256" key="1">
    <source>
        <dbReference type="SAM" id="Coils"/>
    </source>
</evidence>
<dbReference type="AlphaFoldDB" id="A0ABC8XWV2"/>
<gene>
    <name evidence="2" type="ORF">URODEC1_LOCUS28603</name>
    <name evidence="3" type="ORF">URODEC1_LOCUS33756</name>
</gene>
<reference evidence="2 4" key="2">
    <citation type="submission" date="2024-10" db="EMBL/GenBank/DDBJ databases">
        <authorList>
            <person name="Ryan C."/>
        </authorList>
    </citation>
    <scope>NUCLEOTIDE SEQUENCE [LARGE SCALE GENOMIC DNA]</scope>
</reference>
<dbReference type="Pfam" id="PF24980">
    <property type="entry name" value="LSU"/>
    <property type="match status" value="1"/>
</dbReference>
<reference evidence="4" key="1">
    <citation type="submission" date="2024-06" db="EMBL/GenBank/DDBJ databases">
        <authorList>
            <person name="Ryan C."/>
        </authorList>
    </citation>
    <scope>NUCLEOTIDE SEQUENCE [LARGE SCALE GENOMIC DNA]</scope>
</reference>
<feature type="coiled-coil region" evidence="1">
    <location>
        <begin position="9"/>
        <end position="71"/>
    </location>
</feature>
<dbReference type="PANTHER" id="PTHR34283:SF9">
    <property type="entry name" value="OS10G0509401 PROTEIN"/>
    <property type="match status" value="1"/>
</dbReference>
<sequence length="119" mass="13051">MMTRKVTVEASTSREAEEIRRRNAELERAVAEAAAREERLRRELEAALARLAVAEEAEERLCVQLGELEAEAVMQAVEYQERVRTLSERLAFADGVLRSSGIAAGGASTSRSGSARFIA</sequence>
<dbReference type="Proteomes" id="UP001497457">
    <property type="component" value="Chromosome 16b"/>
</dbReference>
<keyword evidence="1" id="KW-0175">Coiled coil</keyword>
<dbReference type="PANTHER" id="PTHR34283">
    <property type="entry name" value="PROTEIN RESPONSE TO LOW SULFUR 1"/>
    <property type="match status" value="1"/>
</dbReference>
<dbReference type="InterPro" id="IPR039282">
    <property type="entry name" value="LSU"/>
</dbReference>
<evidence type="ECO:0000313" key="2">
    <source>
        <dbReference type="EMBL" id="CAL4934324.1"/>
    </source>
</evidence>
<dbReference type="EMBL" id="OZ075125">
    <property type="protein sequence ID" value="CAL4934324.1"/>
    <property type="molecule type" value="Genomic_DNA"/>
</dbReference>
<organism evidence="2 4">
    <name type="scientific">Urochloa decumbens</name>
    <dbReference type="NCBI Taxonomy" id="240449"/>
    <lineage>
        <taxon>Eukaryota</taxon>
        <taxon>Viridiplantae</taxon>
        <taxon>Streptophyta</taxon>
        <taxon>Embryophyta</taxon>
        <taxon>Tracheophyta</taxon>
        <taxon>Spermatophyta</taxon>
        <taxon>Magnoliopsida</taxon>
        <taxon>Liliopsida</taxon>
        <taxon>Poales</taxon>
        <taxon>Poaceae</taxon>
        <taxon>PACMAD clade</taxon>
        <taxon>Panicoideae</taxon>
        <taxon>Panicodae</taxon>
        <taxon>Paniceae</taxon>
        <taxon>Melinidinae</taxon>
        <taxon>Urochloa</taxon>
    </lineage>
</organism>
<keyword evidence="4" id="KW-1185">Reference proteome</keyword>
<dbReference type="EMBL" id="OZ075126">
    <property type="protein sequence ID" value="CAL4942755.1"/>
    <property type="molecule type" value="Genomic_DNA"/>
</dbReference>
<evidence type="ECO:0000313" key="4">
    <source>
        <dbReference type="Proteomes" id="UP001497457"/>
    </source>
</evidence>
<accession>A0ABC8XWV2</accession>
<evidence type="ECO:0000313" key="3">
    <source>
        <dbReference type="EMBL" id="CAL4942755.1"/>
    </source>
</evidence>